<dbReference type="SUPFAM" id="SSF56801">
    <property type="entry name" value="Acetyl-CoA synthetase-like"/>
    <property type="match status" value="1"/>
</dbReference>
<dbReference type="Proteomes" id="UP000694865">
    <property type="component" value="Unplaced"/>
</dbReference>
<dbReference type="PANTHER" id="PTHR24096">
    <property type="entry name" value="LONG-CHAIN-FATTY-ACID--COA LIGASE"/>
    <property type="match status" value="1"/>
</dbReference>
<dbReference type="InterPro" id="IPR020845">
    <property type="entry name" value="AMP-binding_CS"/>
</dbReference>
<sequence length="477" mass="52056">MAYQLLKHTTVIGSRRLASTTIRHEVAIASRHHINVTSRHGVNITSVYGRANVRWFRATAYASGILKSKLPELAIPTDVSLAEYVMSDFDHHGDSVAMVEGVSNKSYTYRQLKDLVHRCGSGLSKAGFQQGDVCALFKPNMPEYFISFYSVAAIGGTITTVNPLYSADEFMHQLNDCKATWIVTSTDNSDKAKDAAKKTTHPVKGIYVIGDECVGGCIPFTDLMKDDGSAFPTNVQINPMEDVVALPYSSGTTGLPKGVMLTHHNLIANIEQMKSPGLLDFKAGDTLISVVPFFHIYGMAVILSNGLKLGTKLITLPKFEPEQFLQTIETYKVNHGMLVPPLMVFLAKHPLVDQYDLSSLEFVLFGAAPIGGDVINAVKKRLKNDTLFFRQAYGLTETSPIATMCSAHHDFHIGSVGLLVANSDAKVIDTKTGETLGVGENGELCFRGPHVMKGYLKNEKATKATLKDGWLHSGDLN</sequence>
<dbReference type="Pfam" id="PF00501">
    <property type="entry name" value="AMP-binding"/>
    <property type="match status" value="1"/>
</dbReference>
<protein>
    <submittedName>
        <fullName evidence="3">4-coumarate--CoA ligase 1-like</fullName>
    </submittedName>
</protein>
<proteinExistence type="predicted"/>
<dbReference type="PROSITE" id="PS00455">
    <property type="entry name" value="AMP_BINDING"/>
    <property type="match status" value="1"/>
</dbReference>
<organism evidence="2 3">
    <name type="scientific">Saccoglossus kowalevskii</name>
    <name type="common">Acorn worm</name>
    <dbReference type="NCBI Taxonomy" id="10224"/>
    <lineage>
        <taxon>Eukaryota</taxon>
        <taxon>Metazoa</taxon>
        <taxon>Hemichordata</taxon>
        <taxon>Enteropneusta</taxon>
        <taxon>Harrimaniidae</taxon>
        <taxon>Saccoglossus</taxon>
    </lineage>
</organism>
<dbReference type="GeneID" id="100374282"/>
<evidence type="ECO:0000259" key="1">
    <source>
        <dbReference type="Pfam" id="PF00501"/>
    </source>
</evidence>
<dbReference type="InterPro" id="IPR042099">
    <property type="entry name" value="ANL_N_sf"/>
</dbReference>
<name>A0ABM0MHT3_SACKO</name>
<feature type="domain" description="AMP-dependent synthetase/ligase" evidence="1">
    <location>
        <begin position="91"/>
        <end position="456"/>
    </location>
</feature>
<dbReference type="RefSeq" id="XP_006819574.1">
    <property type="nucleotide sequence ID" value="XM_006819511.1"/>
</dbReference>
<keyword evidence="2" id="KW-1185">Reference proteome</keyword>
<dbReference type="PANTHER" id="PTHR24096:SF422">
    <property type="entry name" value="BCDNA.GH02901"/>
    <property type="match status" value="1"/>
</dbReference>
<evidence type="ECO:0000313" key="2">
    <source>
        <dbReference type="Proteomes" id="UP000694865"/>
    </source>
</evidence>
<accession>A0ABM0MHT3</accession>
<dbReference type="InterPro" id="IPR000873">
    <property type="entry name" value="AMP-dep_synth/lig_dom"/>
</dbReference>
<gene>
    <name evidence="3" type="primary">LOC100374282</name>
</gene>
<reference evidence="3" key="1">
    <citation type="submission" date="2025-08" db="UniProtKB">
        <authorList>
            <consortium name="RefSeq"/>
        </authorList>
    </citation>
    <scope>IDENTIFICATION</scope>
    <source>
        <tissue evidence="3">Testes</tissue>
    </source>
</reference>
<dbReference type="Gene3D" id="3.40.50.12780">
    <property type="entry name" value="N-terminal domain of ligase-like"/>
    <property type="match status" value="1"/>
</dbReference>
<evidence type="ECO:0000313" key="3">
    <source>
        <dbReference type="RefSeq" id="XP_006819574.1"/>
    </source>
</evidence>